<evidence type="ECO:0000313" key="1">
    <source>
        <dbReference type="EMBL" id="CAA6675561.1"/>
    </source>
</evidence>
<protein>
    <submittedName>
        <fullName evidence="1">Uncharacterized protein</fullName>
    </submittedName>
</protein>
<evidence type="ECO:0000313" key="2">
    <source>
        <dbReference type="Proteomes" id="UP001189122"/>
    </source>
</evidence>
<reference evidence="2" key="1">
    <citation type="journal article" date="2020" name="Sci. Rep.">
        <title>Chromosome-scale genome assembly for the duckweed Spirodela intermedia, integrating cytogenetic maps, PacBio and Oxford Nanopore libraries.</title>
        <authorList>
            <person name="Hoang P.T.N."/>
            <person name="Fiebig A."/>
            <person name="Novak P."/>
            <person name="Macas J."/>
            <person name="Cao H.X."/>
            <person name="Stepanenko A."/>
            <person name="Chen G."/>
            <person name="Borisjuk N."/>
            <person name="Scholz U."/>
            <person name="Schubert I."/>
        </authorList>
    </citation>
    <scope>NUCLEOTIDE SEQUENCE [LARGE SCALE GENOMIC DNA]</scope>
</reference>
<sequence>MPPPVLPPPSLLLPPPLPLPLPPDHPSVCSCLLVLPEFENGES</sequence>
<comment type="caution">
    <text evidence="1">The sequence shown here is derived from an EMBL/GenBank/DDBJ whole genome shotgun (WGS) entry which is preliminary data.</text>
</comment>
<dbReference type="EMBL" id="CACRZD030000359">
    <property type="protein sequence ID" value="CAA6675561.1"/>
    <property type="molecule type" value="Genomic_DNA"/>
</dbReference>
<accession>A0ABN7ECC0</accession>
<dbReference type="Proteomes" id="UP001189122">
    <property type="component" value="Unassembled WGS sequence"/>
</dbReference>
<organism evidence="1 2">
    <name type="scientific">Spirodela intermedia</name>
    <name type="common">Intermediate duckweed</name>
    <dbReference type="NCBI Taxonomy" id="51605"/>
    <lineage>
        <taxon>Eukaryota</taxon>
        <taxon>Viridiplantae</taxon>
        <taxon>Streptophyta</taxon>
        <taxon>Embryophyta</taxon>
        <taxon>Tracheophyta</taxon>
        <taxon>Spermatophyta</taxon>
        <taxon>Magnoliopsida</taxon>
        <taxon>Liliopsida</taxon>
        <taxon>Araceae</taxon>
        <taxon>Lemnoideae</taxon>
        <taxon>Spirodela</taxon>
    </lineage>
</organism>
<gene>
    <name evidence="1" type="ORF">SI7747_UN021903</name>
</gene>
<proteinExistence type="predicted"/>
<keyword evidence="2" id="KW-1185">Reference proteome</keyword>
<name>A0ABN7ECC0_SPIIN</name>